<keyword evidence="1" id="KW-0812">Transmembrane</keyword>
<feature type="transmembrane region" description="Helical" evidence="1">
    <location>
        <begin position="61"/>
        <end position="83"/>
    </location>
</feature>
<feature type="transmembrane region" description="Helical" evidence="1">
    <location>
        <begin position="189"/>
        <end position="206"/>
    </location>
</feature>
<keyword evidence="1" id="KW-0472">Membrane</keyword>
<accession>A0A517P3B5</accession>
<dbReference type="InterPro" id="IPR000620">
    <property type="entry name" value="EamA_dom"/>
</dbReference>
<organism evidence="3 4">
    <name type="scientific">Stieleria marina</name>
    <dbReference type="NCBI Taxonomy" id="1930275"/>
    <lineage>
        <taxon>Bacteria</taxon>
        <taxon>Pseudomonadati</taxon>
        <taxon>Planctomycetota</taxon>
        <taxon>Planctomycetia</taxon>
        <taxon>Pirellulales</taxon>
        <taxon>Pirellulaceae</taxon>
        <taxon>Stieleria</taxon>
    </lineage>
</organism>
<dbReference type="PANTHER" id="PTHR22911">
    <property type="entry name" value="ACYL-MALONYL CONDENSING ENZYME-RELATED"/>
    <property type="match status" value="1"/>
</dbReference>
<evidence type="ECO:0000313" key="4">
    <source>
        <dbReference type="Proteomes" id="UP000319817"/>
    </source>
</evidence>
<feature type="transmembrane region" description="Helical" evidence="1">
    <location>
        <begin position="157"/>
        <end position="177"/>
    </location>
</feature>
<dbReference type="AlphaFoldDB" id="A0A517P3B5"/>
<reference evidence="3 4" key="1">
    <citation type="submission" date="2019-02" db="EMBL/GenBank/DDBJ databases">
        <title>Deep-cultivation of Planctomycetes and their phenomic and genomic characterization uncovers novel biology.</title>
        <authorList>
            <person name="Wiegand S."/>
            <person name="Jogler M."/>
            <person name="Boedeker C."/>
            <person name="Pinto D."/>
            <person name="Vollmers J."/>
            <person name="Rivas-Marin E."/>
            <person name="Kohn T."/>
            <person name="Peeters S.H."/>
            <person name="Heuer A."/>
            <person name="Rast P."/>
            <person name="Oberbeckmann S."/>
            <person name="Bunk B."/>
            <person name="Jeske O."/>
            <person name="Meyerdierks A."/>
            <person name="Storesund J.E."/>
            <person name="Kallscheuer N."/>
            <person name="Luecker S."/>
            <person name="Lage O.M."/>
            <person name="Pohl T."/>
            <person name="Merkel B.J."/>
            <person name="Hornburger P."/>
            <person name="Mueller R.-W."/>
            <person name="Bruemmer F."/>
            <person name="Labrenz M."/>
            <person name="Spormann A.M."/>
            <person name="Op den Camp H."/>
            <person name="Overmann J."/>
            <person name="Amann R."/>
            <person name="Jetten M.S.M."/>
            <person name="Mascher T."/>
            <person name="Medema M.H."/>
            <person name="Devos D.P."/>
            <person name="Kaster A.-K."/>
            <person name="Ovreas L."/>
            <person name="Rohde M."/>
            <person name="Galperin M.Y."/>
            <person name="Jogler C."/>
        </authorList>
    </citation>
    <scope>NUCLEOTIDE SEQUENCE [LARGE SCALE GENOMIC DNA]</scope>
    <source>
        <strain evidence="3 4">K23_9</strain>
    </source>
</reference>
<dbReference type="EMBL" id="CP036526">
    <property type="protein sequence ID" value="QDT13864.1"/>
    <property type="molecule type" value="Genomic_DNA"/>
</dbReference>
<feature type="transmembrane region" description="Helical" evidence="1">
    <location>
        <begin position="312"/>
        <end position="328"/>
    </location>
</feature>
<feature type="transmembrane region" description="Helical" evidence="1">
    <location>
        <begin position="221"/>
        <end position="240"/>
    </location>
</feature>
<proteinExistence type="predicted"/>
<keyword evidence="4" id="KW-1185">Reference proteome</keyword>
<dbReference type="InterPro" id="IPR037185">
    <property type="entry name" value="EmrE-like"/>
</dbReference>
<feature type="domain" description="EamA" evidence="2">
    <location>
        <begin position="31"/>
        <end position="174"/>
    </location>
</feature>
<protein>
    <submittedName>
        <fullName evidence="3">EamA-like transporter family protein</fullName>
    </submittedName>
</protein>
<gene>
    <name evidence="3" type="ORF">K239x_58840</name>
</gene>
<evidence type="ECO:0000256" key="1">
    <source>
        <dbReference type="SAM" id="Phobius"/>
    </source>
</evidence>
<evidence type="ECO:0000313" key="3">
    <source>
        <dbReference type="EMBL" id="QDT13864.1"/>
    </source>
</evidence>
<keyword evidence="1" id="KW-1133">Transmembrane helix</keyword>
<dbReference type="PANTHER" id="PTHR22911:SF137">
    <property type="entry name" value="SOLUTE CARRIER FAMILY 35 MEMBER G2-RELATED"/>
    <property type="match status" value="1"/>
</dbReference>
<dbReference type="SUPFAM" id="SSF103481">
    <property type="entry name" value="Multidrug resistance efflux transporter EmrE"/>
    <property type="match status" value="2"/>
</dbReference>
<dbReference type="Proteomes" id="UP000319817">
    <property type="component" value="Chromosome"/>
</dbReference>
<feature type="transmembrane region" description="Helical" evidence="1">
    <location>
        <begin position="131"/>
        <end position="151"/>
    </location>
</feature>
<dbReference type="Gene3D" id="1.10.3730.20">
    <property type="match status" value="1"/>
</dbReference>
<dbReference type="Pfam" id="PF00892">
    <property type="entry name" value="EamA"/>
    <property type="match status" value="1"/>
</dbReference>
<feature type="transmembrane region" description="Helical" evidence="1">
    <location>
        <begin position="30"/>
        <end position="49"/>
    </location>
</feature>
<name>A0A517P3B5_9BACT</name>
<dbReference type="GO" id="GO:0016020">
    <property type="term" value="C:membrane"/>
    <property type="evidence" value="ECO:0007669"/>
    <property type="project" value="InterPro"/>
</dbReference>
<evidence type="ECO:0000259" key="2">
    <source>
        <dbReference type="Pfam" id="PF00892"/>
    </source>
</evidence>
<sequence length="330" mass="36171">MRGGDSRSYDGSRISVRLSDRDRCTTLPCMNWIVLSLLSALVLGVYDVAKKLSVRGNAVPAVLLANVSVGAAICLPLIIWSAVSPDSLPIELLRVDSLSMVQHGLIFAKACLVGASWTFAFFALKHLPLSIASPIRATSPFWTILIAIPFLGERPTVMQWIAIAITLGGFWMFSVVGRREGIRFTRDRWVGCMVVATVLGALSGIYDKILLQTLGMRPTNVQVWFAVYLVIVMLPLFVRWYKRDRGLVPFEWRWVILLVSPLLLIADMLYFTAVADPEALIAVISTLRRCSVVIAFAVGIKMFGEVNFGAKAVCVAAILVGVLMLALGKA</sequence>
<feature type="transmembrane region" description="Helical" evidence="1">
    <location>
        <begin position="252"/>
        <end position="273"/>
    </location>
</feature>
<feature type="transmembrane region" description="Helical" evidence="1">
    <location>
        <begin position="103"/>
        <end position="124"/>
    </location>
</feature>